<feature type="region of interest" description="Disordered" evidence="1">
    <location>
        <begin position="174"/>
        <end position="198"/>
    </location>
</feature>
<accession>L9YT22</accession>
<dbReference type="RefSeq" id="WP_008458564.1">
    <property type="nucleotide sequence ID" value="NZ_AOIJ01000082.1"/>
</dbReference>
<organism evidence="2 3">
    <name type="scientific">Natrinema gari JCM 14663</name>
    <dbReference type="NCBI Taxonomy" id="1230459"/>
    <lineage>
        <taxon>Archaea</taxon>
        <taxon>Methanobacteriati</taxon>
        <taxon>Methanobacteriota</taxon>
        <taxon>Stenosarchaea group</taxon>
        <taxon>Halobacteria</taxon>
        <taxon>Halobacteriales</taxon>
        <taxon>Natrialbaceae</taxon>
        <taxon>Natrinema</taxon>
    </lineage>
</organism>
<name>L9YT22_9EURY</name>
<evidence type="ECO:0008006" key="4">
    <source>
        <dbReference type="Google" id="ProtNLM"/>
    </source>
</evidence>
<proteinExistence type="predicted"/>
<sequence length="401" mass="41195">MSTEGRSAEPASATSVLESAGFVRLIARADGDAIAASGLLANALDDRETPFQVTVGRTVTERSERARAPTTDGDVTVVVGAADAAADGEHVFELEATDRPAALEAIDLVRELGATPDPVLALAGVVAGGSDPGAGETEWLLETARERGLLERRPGVAVPTADLVDGLAHSTRLRTPWSGDPDATREALSGVDTGDPDALDADDHRAIGSLVALDTVGADEATDAAAETIGRALRPYATPASPFATLGGFADVLEALARTDPGTGTALVLGHDLREPALDAWRERGRRAHAALEGASTGRYDGLFVVGIDDGPVEAVAAIAAAYRSPEPAVLTVGNGEAAIATREPEPLGATVEGIARDLEGADTDADGTAVEYDIGRRRGYLRYDGDVDDSAIIAAARDLL</sequence>
<protein>
    <recommendedName>
        <fullName evidence="4">Exonuclease RecJ</fullName>
    </recommendedName>
</protein>
<gene>
    <name evidence="2" type="ORF">C486_18474</name>
</gene>
<comment type="caution">
    <text evidence="2">The sequence shown here is derived from an EMBL/GenBank/DDBJ whole genome shotgun (WGS) entry which is preliminary data.</text>
</comment>
<evidence type="ECO:0000313" key="2">
    <source>
        <dbReference type="EMBL" id="ELY76033.1"/>
    </source>
</evidence>
<dbReference type="AlphaFoldDB" id="L9YT22"/>
<dbReference type="EMBL" id="AOIJ01000082">
    <property type="protein sequence ID" value="ELY76033.1"/>
    <property type="molecule type" value="Genomic_DNA"/>
</dbReference>
<keyword evidence="3" id="KW-1185">Reference proteome</keyword>
<evidence type="ECO:0000313" key="3">
    <source>
        <dbReference type="Proteomes" id="UP000011592"/>
    </source>
</evidence>
<dbReference type="PATRIC" id="fig|1230459.4.peg.3665"/>
<evidence type="ECO:0000256" key="1">
    <source>
        <dbReference type="SAM" id="MobiDB-lite"/>
    </source>
</evidence>
<reference evidence="2 3" key="1">
    <citation type="journal article" date="2014" name="PLoS Genet.">
        <title>Phylogenetically driven sequencing of extremely halophilic archaea reveals strategies for static and dynamic osmo-response.</title>
        <authorList>
            <person name="Becker E.A."/>
            <person name="Seitzer P.M."/>
            <person name="Tritt A."/>
            <person name="Larsen D."/>
            <person name="Krusor M."/>
            <person name="Yao A.I."/>
            <person name="Wu D."/>
            <person name="Madern D."/>
            <person name="Eisen J.A."/>
            <person name="Darling A.E."/>
            <person name="Facciotti M.T."/>
        </authorList>
    </citation>
    <scope>NUCLEOTIDE SEQUENCE [LARGE SCALE GENOMIC DNA]</scope>
    <source>
        <strain evidence="2 3">JCM 14663</strain>
    </source>
</reference>
<dbReference type="Proteomes" id="UP000011592">
    <property type="component" value="Unassembled WGS sequence"/>
</dbReference>